<gene>
    <name evidence="1" type="ORF">GAK31_03235</name>
</gene>
<dbReference type="EMBL" id="WNDS01000004">
    <property type="protein sequence ID" value="KAF1014211.1"/>
    <property type="molecule type" value="Genomic_DNA"/>
</dbReference>
<dbReference type="AlphaFoldDB" id="A0A7V8FF59"/>
<name>A0A7V8FF59_STEMA</name>
<comment type="caution">
    <text evidence="1">The sequence shown here is derived from an EMBL/GenBank/DDBJ whole genome shotgun (WGS) entry which is preliminary data.</text>
</comment>
<protein>
    <submittedName>
        <fullName evidence="1">Uncharacterized protein</fullName>
    </submittedName>
</protein>
<reference evidence="2" key="1">
    <citation type="journal article" date="2020" name="MBio">
        <title>Horizontal gene transfer to a defensive symbiont with a reduced genome amongst a multipartite beetle microbiome.</title>
        <authorList>
            <person name="Waterworth S.C."/>
            <person name="Florez L.V."/>
            <person name="Rees E.R."/>
            <person name="Hertweck C."/>
            <person name="Kaltenpoth M."/>
            <person name="Kwan J.C."/>
        </authorList>
    </citation>
    <scope>NUCLEOTIDE SEQUENCE [LARGE SCALE GENOMIC DNA]</scope>
</reference>
<evidence type="ECO:0000313" key="1">
    <source>
        <dbReference type="EMBL" id="KAF1014211.1"/>
    </source>
</evidence>
<sequence>MSSISPAWLQAFDQSMRDQFGIDHLGAGIGTVLIKRYAELPPEQAAQSFGLDFVLPRSDSLWPPPRVRGVLLVDDL</sequence>
<organism evidence="1 2">
    <name type="scientific">Stenotrophomonas maltophilia</name>
    <name type="common">Pseudomonas maltophilia</name>
    <name type="synonym">Xanthomonas maltophilia</name>
    <dbReference type="NCBI Taxonomy" id="40324"/>
    <lineage>
        <taxon>Bacteria</taxon>
        <taxon>Pseudomonadati</taxon>
        <taxon>Pseudomonadota</taxon>
        <taxon>Gammaproteobacteria</taxon>
        <taxon>Lysobacterales</taxon>
        <taxon>Lysobacteraceae</taxon>
        <taxon>Stenotrophomonas</taxon>
        <taxon>Stenotrophomonas maltophilia group</taxon>
    </lineage>
</organism>
<dbReference type="Proteomes" id="UP000487117">
    <property type="component" value="Unassembled WGS sequence"/>
</dbReference>
<evidence type="ECO:0000313" key="2">
    <source>
        <dbReference type="Proteomes" id="UP000487117"/>
    </source>
</evidence>
<accession>A0A7V8FF59</accession>
<proteinExistence type="predicted"/>